<dbReference type="PANTHER" id="PTHR12705">
    <property type="entry name" value="ORIGIN RECOGNITION COMPLEX SUBUNIT 5"/>
    <property type="match status" value="1"/>
</dbReference>
<dbReference type="GO" id="GO:0000808">
    <property type="term" value="C:origin recognition complex"/>
    <property type="evidence" value="ECO:0007669"/>
    <property type="project" value="InterPro"/>
</dbReference>
<reference evidence="11 12" key="1">
    <citation type="journal article" date="2018" name="PLoS Genet.">
        <title>Population sequencing reveals clonal diversity and ancestral inbreeding in the grapevine cultivar Chardonnay.</title>
        <authorList>
            <person name="Roach M.J."/>
            <person name="Johnson D.L."/>
            <person name="Bohlmann J."/>
            <person name="van Vuuren H.J."/>
            <person name="Jones S.J."/>
            <person name="Pretorius I.S."/>
            <person name="Schmidt S.A."/>
            <person name="Borneman A.R."/>
        </authorList>
    </citation>
    <scope>NUCLEOTIDE SEQUENCE [LARGE SCALE GENOMIC DNA]</scope>
    <source>
        <strain evidence="12">cv. Chardonnay</strain>
        <tissue evidence="11">Leaf</tissue>
    </source>
</reference>
<dbReference type="InterPro" id="IPR047088">
    <property type="entry name" value="ORC5_C"/>
</dbReference>
<evidence type="ECO:0000313" key="11">
    <source>
        <dbReference type="EMBL" id="RVW52478.1"/>
    </source>
</evidence>
<dbReference type="InterPro" id="IPR048866">
    <property type="entry name" value="ORC5_lid"/>
</dbReference>
<gene>
    <name evidence="11" type="primary">ORC5_0</name>
    <name evidence="11" type="ORF">CK203_097358</name>
</gene>
<keyword evidence="3" id="KW-0235">DNA replication</keyword>
<dbReference type="EMBL" id="QGNW01001167">
    <property type="protein sequence ID" value="RVW52478.1"/>
    <property type="molecule type" value="Genomic_DNA"/>
</dbReference>
<feature type="compositionally biased region" description="Basic and acidic residues" evidence="7">
    <location>
        <begin position="421"/>
        <end position="431"/>
    </location>
</feature>
<feature type="region of interest" description="Disordered" evidence="7">
    <location>
        <begin position="1"/>
        <end position="38"/>
    </location>
</feature>
<keyword evidence="6" id="KW-0539">Nucleus</keyword>
<accession>A0A438EXK6</accession>
<dbReference type="Pfam" id="PF13191">
    <property type="entry name" value="AAA_16"/>
    <property type="match status" value="1"/>
</dbReference>
<dbReference type="Gene3D" id="3.40.50.300">
    <property type="entry name" value="P-loop containing nucleotide triphosphate hydrolases"/>
    <property type="match status" value="1"/>
</dbReference>
<name>A0A438EXK6_VITVI</name>
<dbReference type="AlphaFoldDB" id="A0A438EXK6"/>
<keyword evidence="4" id="KW-0547">Nucleotide-binding</keyword>
<feature type="domain" description="Origin recognition complex subunit 5 C-terminal" evidence="9">
    <location>
        <begin position="379"/>
        <end position="537"/>
    </location>
</feature>
<dbReference type="FunFam" id="3.40.50.300:FF:002310">
    <property type="entry name" value="Origin of replication complex subunit 5"/>
    <property type="match status" value="1"/>
</dbReference>
<comment type="similarity">
    <text evidence="2">Belongs to the ORC5 family.</text>
</comment>
<evidence type="ECO:0000256" key="2">
    <source>
        <dbReference type="ARBA" id="ARBA00006269"/>
    </source>
</evidence>
<evidence type="ECO:0000259" key="8">
    <source>
        <dbReference type="Pfam" id="PF13191"/>
    </source>
</evidence>
<evidence type="ECO:0000256" key="4">
    <source>
        <dbReference type="ARBA" id="ARBA00022741"/>
    </source>
</evidence>
<evidence type="ECO:0000256" key="5">
    <source>
        <dbReference type="ARBA" id="ARBA00022840"/>
    </source>
</evidence>
<evidence type="ECO:0000256" key="1">
    <source>
        <dbReference type="ARBA" id="ARBA00004123"/>
    </source>
</evidence>
<dbReference type="Proteomes" id="UP000288805">
    <property type="component" value="Unassembled WGS sequence"/>
</dbReference>
<dbReference type="GO" id="GO:0005634">
    <property type="term" value="C:nucleus"/>
    <property type="evidence" value="ECO:0007669"/>
    <property type="project" value="UniProtKB-SubCell"/>
</dbReference>
<sequence>MGKEESPQITRRTTRSSSSTPILKNGEETTKTSEPHPLTINDLVFGGEPIKLDELLSSFPGRRIQILELMRLLGPLNSPMLPLFLYGGTSTGKTSIILQIFRHLNRPFVYSSCLTCYSPRILFESIMNQLLLHRKNSDNGYASAKRCERPSDFVVSLREALTNVLNTLKENSGKSSSRKPAGQANGRMIYLIFDNLELVREWDKSSSILPFLFELYDILNMPEVGLIFISKVSPDAYYSDRGYVEPIPILFPDYTEDSLRQIFMRNQANPKLYSSFLDVVLRTFSRITRRVDELSTAFSPLFKKYCEPLSDPGLVPNEDMKRKLFSHLQPHLAPALNEIFKVQSQPSPEVEAKQEKARRKSNANKLGGREAFDEIDFHMSTSAKYLIISAFLASRNPATLDASLFDSTGGSDNRKRKRKSSEKSMEQKETAEQELLMKGPGTFPLERLLAIFQCLTSVVESSLGEDQQINEGLGAGNGDSGLMSDVLLQLSSLCNASFISKGGSCPLEGSTRYRATISEDLALKVARSLKFPLSKYLYRG</sequence>
<dbReference type="InterPro" id="IPR020796">
    <property type="entry name" value="ORC5"/>
</dbReference>
<dbReference type="Pfam" id="PF21639">
    <property type="entry name" value="ORC5_lid"/>
    <property type="match status" value="1"/>
</dbReference>
<evidence type="ECO:0000256" key="7">
    <source>
        <dbReference type="SAM" id="MobiDB-lite"/>
    </source>
</evidence>
<protein>
    <submittedName>
        <fullName evidence="11">Origin of replication complex subunit 5</fullName>
    </submittedName>
</protein>
<feature type="domain" description="ORC5 lid" evidence="10">
    <location>
        <begin position="273"/>
        <end position="326"/>
    </location>
</feature>
<organism evidence="11 12">
    <name type="scientific">Vitis vinifera</name>
    <name type="common">Grape</name>
    <dbReference type="NCBI Taxonomy" id="29760"/>
    <lineage>
        <taxon>Eukaryota</taxon>
        <taxon>Viridiplantae</taxon>
        <taxon>Streptophyta</taxon>
        <taxon>Embryophyta</taxon>
        <taxon>Tracheophyta</taxon>
        <taxon>Spermatophyta</taxon>
        <taxon>Magnoliopsida</taxon>
        <taxon>eudicotyledons</taxon>
        <taxon>Gunneridae</taxon>
        <taxon>Pentapetalae</taxon>
        <taxon>rosids</taxon>
        <taxon>Vitales</taxon>
        <taxon>Vitaceae</taxon>
        <taxon>Viteae</taxon>
        <taxon>Vitis</taxon>
    </lineage>
</organism>
<evidence type="ECO:0000259" key="9">
    <source>
        <dbReference type="Pfam" id="PF14630"/>
    </source>
</evidence>
<feature type="domain" description="Orc1-like AAA ATPase" evidence="8">
    <location>
        <begin position="59"/>
        <end position="213"/>
    </location>
</feature>
<dbReference type="Pfam" id="PF14630">
    <property type="entry name" value="ORC5_C"/>
    <property type="match status" value="1"/>
</dbReference>
<dbReference type="InterPro" id="IPR027417">
    <property type="entry name" value="P-loop_NTPase"/>
</dbReference>
<dbReference type="PANTHER" id="PTHR12705:SF0">
    <property type="entry name" value="ORIGIN RECOGNITION COMPLEX SUBUNIT 5"/>
    <property type="match status" value="1"/>
</dbReference>
<proteinExistence type="inferred from homology"/>
<evidence type="ECO:0000259" key="10">
    <source>
        <dbReference type="Pfam" id="PF21639"/>
    </source>
</evidence>
<dbReference type="SUPFAM" id="SSF52540">
    <property type="entry name" value="P-loop containing nucleoside triphosphate hydrolases"/>
    <property type="match status" value="1"/>
</dbReference>
<dbReference type="GO" id="GO:0006260">
    <property type="term" value="P:DNA replication"/>
    <property type="evidence" value="ECO:0007669"/>
    <property type="project" value="UniProtKB-KW"/>
</dbReference>
<dbReference type="InterPro" id="IPR041664">
    <property type="entry name" value="AAA_16"/>
</dbReference>
<keyword evidence="5" id="KW-0067">ATP-binding</keyword>
<comment type="caution">
    <text evidence="11">The sequence shown here is derived from an EMBL/GenBank/DDBJ whole genome shotgun (WGS) entry which is preliminary data.</text>
</comment>
<feature type="region of interest" description="Disordered" evidence="7">
    <location>
        <begin position="344"/>
        <end position="365"/>
    </location>
</feature>
<comment type="subcellular location">
    <subcellularLocation>
        <location evidence="1">Nucleus</location>
    </subcellularLocation>
</comment>
<feature type="compositionally biased region" description="Basic and acidic residues" evidence="7">
    <location>
        <begin position="25"/>
        <end position="34"/>
    </location>
</feature>
<feature type="region of interest" description="Disordered" evidence="7">
    <location>
        <begin position="402"/>
        <end position="437"/>
    </location>
</feature>
<evidence type="ECO:0000256" key="3">
    <source>
        <dbReference type="ARBA" id="ARBA00022705"/>
    </source>
</evidence>
<evidence type="ECO:0000256" key="6">
    <source>
        <dbReference type="ARBA" id="ARBA00023242"/>
    </source>
</evidence>
<evidence type="ECO:0000313" key="12">
    <source>
        <dbReference type="Proteomes" id="UP000288805"/>
    </source>
</evidence>